<evidence type="ECO:0000313" key="3">
    <source>
        <dbReference type="EMBL" id="VUF14375.1"/>
    </source>
</evidence>
<name>A0A564G1S8_9HYPH</name>
<reference evidence="3 4" key="1">
    <citation type="submission" date="2019-06" db="EMBL/GenBank/DDBJ databases">
        <authorList>
            <person name="Rodrigo-Torres L."/>
            <person name="Arahal R. D."/>
            <person name="Lucena T."/>
        </authorList>
    </citation>
    <scope>NUCLEOTIDE SEQUENCE [LARGE SCALE GENOMIC DNA]</scope>
    <source>
        <strain evidence="3 4">SW08-7</strain>
    </source>
</reference>
<evidence type="ECO:0000313" key="4">
    <source>
        <dbReference type="Proteomes" id="UP000401717"/>
    </source>
</evidence>
<evidence type="ECO:0000313" key="2">
    <source>
        <dbReference type="EMBL" id="GJD56367.1"/>
    </source>
</evidence>
<organism evidence="3 4">
    <name type="scientific">Methylobacterium dankookense</name>
    <dbReference type="NCBI Taxonomy" id="560405"/>
    <lineage>
        <taxon>Bacteria</taxon>
        <taxon>Pseudomonadati</taxon>
        <taxon>Pseudomonadota</taxon>
        <taxon>Alphaproteobacteria</taxon>
        <taxon>Hyphomicrobiales</taxon>
        <taxon>Methylobacteriaceae</taxon>
        <taxon>Methylobacterium</taxon>
    </lineage>
</organism>
<feature type="region of interest" description="Disordered" evidence="1">
    <location>
        <begin position="136"/>
        <end position="157"/>
    </location>
</feature>
<keyword evidence="5" id="KW-1185">Reference proteome</keyword>
<reference evidence="2" key="3">
    <citation type="submission" date="2021-08" db="EMBL/GenBank/DDBJ databases">
        <authorList>
            <person name="Tani A."/>
            <person name="Ola A."/>
            <person name="Ogura Y."/>
            <person name="Katsura K."/>
            <person name="Hayashi T."/>
        </authorList>
    </citation>
    <scope>NUCLEOTIDE SEQUENCE</scope>
    <source>
        <strain evidence="2">DSM 22415</strain>
    </source>
</reference>
<proteinExistence type="predicted"/>
<evidence type="ECO:0000313" key="5">
    <source>
        <dbReference type="Proteomes" id="UP001055303"/>
    </source>
</evidence>
<accession>A0A564G1S8</accession>
<dbReference type="RefSeq" id="WP_144766745.1">
    <property type="nucleotide sequence ID" value="NZ_BPQI01000059.1"/>
</dbReference>
<evidence type="ECO:0000256" key="1">
    <source>
        <dbReference type="SAM" id="MobiDB-lite"/>
    </source>
</evidence>
<evidence type="ECO:0008006" key="6">
    <source>
        <dbReference type="Google" id="ProtNLM"/>
    </source>
</evidence>
<gene>
    <name evidence="2" type="ORF">IFDJLNFL_2262</name>
    <name evidence="3" type="ORF">MTDSW087_04095</name>
</gene>
<dbReference type="Proteomes" id="UP000401717">
    <property type="component" value="Unassembled WGS sequence"/>
</dbReference>
<dbReference type="OrthoDB" id="7677847at2"/>
<feature type="compositionally biased region" description="Low complexity" evidence="1">
    <location>
        <begin position="139"/>
        <end position="150"/>
    </location>
</feature>
<protein>
    <recommendedName>
        <fullName evidence="6">Flagellar basal-body protein FlbY</fullName>
    </recommendedName>
</protein>
<dbReference type="AlphaFoldDB" id="A0A564G1S8"/>
<dbReference type="EMBL" id="CABFVH010000032">
    <property type="protein sequence ID" value="VUF14375.1"/>
    <property type="molecule type" value="Genomic_DNA"/>
</dbReference>
<dbReference type="Proteomes" id="UP001055303">
    <property type="component" value="Unassembled WGS sequence"/>
</dbReference>
<reference evidence="2" key="2">
    <citation type="journal article" date="2021" name="Front. Microbiol.">
        <title>Comprehensive Comparative Genomics and Phenotyping of Methylobacterium Species.</title>
        <authorList>
            <person name="Alessa O."/>
            <person name="Ogura Y."/>
            <person name="Fujitani Y."/>
            <person name="Takami H."/>
            <person name="Hayashi T."/>
            <person name="Sahin N."/>
            <person name="Tani A."/>
        </authorList>
    </citation>
    <scope>NUCLEOTIDE SEQUENCE</scope>
    <source>
        <strain evidence="2">DSM 22415</strain>
    </source>
</reference>
<dbReference type="EMBL" id="BPQI01000059">
    <property type="protein sequence ID" value="GJD56367.1"/>
    <property type="molecule type" value="Genomic_DNA"/>
</dbReference>
<sequence length="157" mass="16349">MPEPVRTMIADRAGAEALVAEVGAAMQALEVVLAAESEAVRAGRLREGLADPERKGALAAAYMQGLETVKANAVALARFAPQGVERLRAEHRRFMEAVEANQAVLGTARSVTEGLIKSLAAEMGKASTPTVYGAPSVAPSPYGRGPRSGPIVLSRTL</sequence>